<dbReference type="OrthoDB" id="6077473at2759"/>
<feature type="transmembrane region" description="Helical" evidence="1">
    <location>
        <begin position="330"/>
        <end position="354"/>
    </location>
</feature>
<feature type="domain" description="Ig-like" evidence="3">
    <location>
        <begin position="11"/>
        <end position="120"/>
    </location>
</feature>
<evidence type="ECO:0000313" key="6">
    <source>
        <dbReference type="Proteomes" id="UP000014760"/>
    </source>
</evidence>
<evidence type="ECO:0000259" key="3">
    <source>
        <dbReference type="PROSITE" id="PS50835"/>
    </source>
</evidence>
<dbReference type="HOGENOM" id="CLU_596194_0_0_1"/>
<evidence type="ECO:0000256" key="2">
    <source>
        <dbReference type="SAM" id="SignalP"/>
    </source>
</evidence>
<keyword evidence="1" id="KW-0472">Membrane</keyword>
<keyword evidence="2" id="KW-0732">Signal</keyword>
<reference evidence="4 6" key="2">
    <citation type="journal article" date="2013" name="Nature">
        <title>Insights into bilaterian evolution from three spiralian genomes.</title>
        <authorList>
            <person name="Simakov O."/>
            <person name="Marletaz F."/>
            <person name="Cho S.J."/>
            <person name="Edsinger-Gonzales E."/>
            <person name="Havlak P."/>
            <person name="Hellsten U."/>
            <person name="Kuo D.H."/>
            <person name="Larsson T."/>
            <person name="Lv J."/>
            <person name="Arendt D."/>
            <person name="Savage R."/>
            <person name="Osoegawa K."/>
            <person name="de Jong P."/>
            <person name="Grimwood J."/>
            <person name="Chapman J.A."/>
            <person name="Shapiro H."/>
            <person name="Aerts A."/>
            <person name="Otillar R.P."/>
            <person name="Terry A.Y."/>
            <person name="Boore J.L."/>
            <person name="Grigoriev I.V."/>
            <person name="Lindberg D.R."/>
            <person name="Seaver E.C."/>
            <person name="Weisblat D.A."/>
            <person name="Putnam N.H."/>
            <person name="Rokhsar D.S."/>
        </authorList>
    </citation>
    <scope>NUCLEOTIDE SEQUENCE</scope>
    <source>
        <strain evidence="4 6">I ESC-2004</strain>
    </source>
</reference>
<keyword evidence="1" id="KW-1133">Transmembrane helix</keyword>
<feature type="signal peptide" evidence="2">
    <location>
        <begin position="1"/>
        <end position="18"/>
    </location>
</feature>
<sequence length="459" mass="50544">MSLHLIICLAPFIGSTFSSIFREEPSNVAGKIGDHVTLKCQGSDPSAVLSWVEFVTNQSIPNRIATLTNTYASFRDKYTVSMDEDRTYYLTILLDATTAGLYACEQLAPVHSSSYASVISIDQSLTCRTSISSYLIQGDIFNFYCFASFSGDPSFAPRIVWTDATGIISAVSSRVRNGVVEASFAKKATPEVDGMIYNANLHFVHYGGVLGENHSAKVPAHSETWSSSPVTVYYLSRNVHFEPDGSVFFPGAEIECLADAKPTHLDHTWVNLLDNSTFQGNILFVSERMLDSKQKWRCSIVNTIGRRELNSSAIIEFTVTAYATDAVHSVWFYATVGLSVVALVAVIVACAFVCRRRPLRHETPEFLDDHFNGAGCSSMHVYNDVPKNPKGVVCELKTEDARQAESWFSIDSYADMEVSQSNIYAEPGPPPTVNPHGPADYENLDALRRKADSQSSVKL</sequence>
<dbReference type="SUPFAM" id="SSF48726">
    <property type="entry name" value="Immunoglobulin"/>
    <property type="match status" value="1"/>
</dbReference>
<dbReference type="PROSITE" id="PS50835">
    <property type="entry name" value="IG_LIKE"/>
    <property type="match status" value="1"/>
</dbReference>
<proteinExistence type="predicted"/>
<gene>
    <name evidence="4" type="ORF">CAPTEDRAFT_220468</name>
</gene>
<dbReference type="Proteomes" id="UP000014760">
    <property type="component" value="Unassembled WGS sequence"/>
</dbReference>
<protein>
    <recommendedName>
        <fullName evidence="3">Ig-like domain-containing protein</fullName>
    </recommendedName>
</protein>
<dbReference type="EnsemblMetazoa" id="CapteT220468">
    <property type="protein sequence ID" value="CapteP220468"/>
    <property type="gene ID" value="CapteG220468"/>
</dbReference>
<reference evidence="6" key="1">
    <citation type="submission" date="2012-12" db="EMBL/GenBank/DDBJ databases">
        <authorList>
            <person name="Hellsten U."/>
            <person name="Grimwood J."/>
            <person name="Chapman J.A."/>
            <person name="Shapiro H."/>
            <person name="Aerts A."/>
            <person name="Otillar R.P."/>
            <person name="Terry A.Y."/>
            <person name="Boore J.L."/>
            <person name="Simakov O."/>
            <person name="Marletaz F."/>
            <person name="Cho S.-J."/>
            <person name="Edsinger-Gonzales E."/>
            <person name="Havlak P."/>
            <person name="Kuo D.-H."/>
            <person name="Larsson T."/>
            <person name="Lv J."/>
            <person name="Arendt D."/>
            <person name="Savage R."/>
            <person name="Osoegawa K."/>
            <person name="de Jong P."/>
            <person name="Lindberg D.R."/>
            <person name="Seaver E.C."/>
            <person name="Weisblat D.A."/>
            <person name="Putnam N.H."/>
            <person name="Grigoriev I.V."/>
            <person name="Rokhsar D.S."/>
        </authorList>
    </citation>
    <scope>NUCLEOTIDE SEQUENCE</scope>
    <source>
        <strain evidence="6">I ESC-2004</strain>
    </source>
</reference>
<keyword evidence="6" id="KW-1185">Reference proteome</keyword>
<evidence type="ECO:0000313" key="4">
    <source>
        <dbReference type="EMBL" id="ELT91445.1"/>
    </source>
</evidence>
<dbReference type="EMBL" id="AMQN01013782">
    <property type="status" value="NOT_ANNOTATED_CDS"/>
    <property type="molecule type" value="Genomic_DNA"/>
</dbReference>
<dbReference type="EMBL" id="KB310489">
    <property type="protein sequence ID" value="ELT91445.1"/>
    <property type="molecule type" value="Genomic_DNA"/>
</dbReference>
<feature type="chain" id="PRO_5008787080" description="Ig-like domain-containing protein" evidence="2">
    <location>
        <begin position="19"/>
        <end position="459"/>
    </location>
</feature>
<keyword evidence="1" id="KW-0812">Transmembrane</keyword>
<dbReference type="InterPro" id="IPR036179">
    <property type="entry name" value="Ig-like_dom_sf"/>
</dbReference>
<dbReference type="Gene3D" id="2.60.40.10">
    <property type="entry name" value="Immunoglobulins"/>
    <property type="match status" value="1"/>
</dbReference>
<name>R7TK06_CAPTE</name>
<reference evidence="5" key="3">
    <citation type="submission" date="2015-06" db="UniProtKB">
        <authorList>
            <consortium name="EnsemblMetazoa"/>
        </authorList>
    </citation>
    <scope>IDENTIFICATION</scope>
</reference>
<evidence type="ECO:0000313" key="5">
    <source>
        <dbReference type="EnsemblMetazoa" id="CapteP220468"/>
    </source>
</evidence>
<dbReference type="AlphaFoldDB" id="R7TK06"/>
<organism evidence="4">
    <name type="scientific">Capitella teleta</name>
    <name type="common">Polychaete worm</name>
    <dbReference type="NCBI Taxonomy" id="283909"/>
    <lineage>
        <taxon>Eukaryota</taxon>
        <taxon>Metazoa</taxon>
        <taxon>Spiralia</taxon>
        <taxon>Lophotrochozoa</taxon>
        <taxon>Annelida</taxon>
        <taxon>Polychaeta</taxon>
        <taxon>Sedentaria</taxon>
        <taxon>Scolecida</taxon>
        <taxon>Capitellidae</taxon>
        <taxon>Capitella</taxon>
    </lineage>
</organism>
<dbReference type="InterPro" id="IPR007110">
    <property type="entry name" value="Ig-like_dom"/>
</dbReference>
<dbReference type="InterPro" id="IPR013783">
    <property type="entry name" value="Ig-like_fold"/>
</dbReference>
<accession>R7TK06</accession>
<evidence type="ECO:0000256" key="1">
    <source>
        <dbReference type="SAM" id="Phobius"/>
    </source>
</evidence>